<accession>A0A532V5V7</accession>
<comment type="caution">
    <text evidence="1">The sequence shown here is derived from an EMBL/GenBank/DDBJ whole genome shotgun (WGS) entry which is preliminary data.</text>
</comment>
<protein>
    <recommendedName>
        <fullName evidence="3">Secretion system C-terminal sorting domain-containing protein</fullName>
    </recommendedName>
</protein>
<proteinExistence type="predicted"/>
<reference evidence="1 2" key="1">
    <citation type="submission" date="2017-06" db="EMBL/GenBank/DDBJ databases">
        <title>Novel microbial phyla capable of carbon fixation and sulfur reduction in deep-sea sediments.</title>
        <authorList>
            <person name="Huang J."/>
            <person name="Baker B."/>
            <person name="Wang Y."/>
        </authorList>
    </citation>
    <scope>NUCLEOTIDE SEQUENCE [LARGE SCALE GENOMIC DNA]</scope>
    <source>
        <strain evidence="1">B3_LCP</strain>
    </source>
</reference>
<sequence>MLGARVTTLTSGIQSPGTHTHIWDAAHYSSGVYIIQLETPQQTTSGKITVVK</sequence>
<evidence type="ECO:0008006" key="3">
    <source>
        <dbReference type="Google" id="ProtNLM"/>
    </source>
</evidence>
<dbReference type="Proteomes" id="UP000319619">
    <property type="component" value="Unassembled WGS sequence"/>
</dbReference>
<evidence type="ECO:0000313" key="2">
    <source>
        <dbReference type="Proteomes" id="UP000319619"/>
    </source>
</evidence>
<evidence type="ECO:0000313" key="1">
    <source>
        <dbReference type="EMBL" id="TKJ42585.1"/>
    </source>
</evidence>
<organism evidence="1 2">
    <name type="scientific">candidate division LCP-89 bacterium B3_LCP</name>
    <dbReference type="NCBI Taxonomy" id="2012998"/>
    <lineage>
        <taxon>Bacteria</taxon>
        <taxon>Pseudomonadati</taxon>
        <taxon>Bacteria division LCP-89</taxon>
    </lineage>
</organism>
<gene>
    <name evidence="1" type="ORF">CEE37_00065</name>
</gene>
<name>A0A532V5V7_UNCL8</name>
<dbReference type="AlphaFoldDB" id="A0A532V5V7"/>
<dbReference type="EMBL" id="NJBN01000001">
    <property type="protein sequence ID" value="TKJ42585.1"/>
    <property type="molecule type" value="Genomic_DNA"/>
</dbReference>